<reference evidence="3 4" key="1">
    <citation type="submission" date="2017-09" db="EMBL/GenBank/DDBJ databases">
        <title>Large-scale bioinformatics analysis of Bacillus genomes uncovers conserved roles of natural products in bacterial physiology.</title>
        <authorList>
            <consortium name="Agbiome Team Llc"/>
            <person name="Bleich R.M."/>
            <person name="Kirk G.J."/>
            <person name="Santa Maria K.C."/>
            <person name="Allen S.E."/>
            <person name="Farag S."/>
            <person name="Shank E.A."/>
            <person name="Bowers A."/>
        </authorList>
    </citation>
    <scope>NUCLEOTIDE SEQUENCE [LARGE SCALE GENOMIC DNA]</scope>
    <source>
        <strain evidence="3 4">AFS020204</strain>
    </source>
</reference>
<feature type="domain" description="GmrSD restriction endonucleases N-terminal" evidence="1">
    <location>
        <begin position="25"/>
        <end position="235"/>
    </location>
</feature>
<evidence type="ECO:0000313" key="4">
    <source>
        <dbReference type="Proteomes" id="UP000220210"/>
    </source>
</evidence>
<dbReference type="Proteomes" id="UP000220210">
    <property type="component" value="Unassembled WGS sequence"/>
</dbReference>
<evidence type="ECO:0000259" key="1">
    <source>
        <dbReference type="Pfam" id="PF03235"/>
    </source>
</evidence>
<dbReference type="PANTHER" id="PTHR35149:SF1">
    <property type="entry name" value="DUF5655 DOMAIN-CONTAINING PROTEIN"/>
    <property type="match status" value="1"/>
</dbReference>
<protein>
    <submittedName>
        <fullName evidence="3">DUF262 domain-containing protein</fullName>
    </submittedName>
</protein>
<evidence type="ECO:0000313" key="3">
    <source>
        <dbReference type="EMBL" id="PFF41510.1"/>
    </source>
</evidence>
<dbReference type="EMBL" id="NTSO01000031">
    <property type="protein sequence ID" value="PFF41510.1"/>
    <property type="molecule type" value="Genomic_DNA"/>
</dbReference>
<organism evidence="3 4">
    <name type="scientific">Bacillus cereus</name>
    <dbReference type="NCBI Taxonomy" id="1396"/>
    <lineage>
        <taxon>Bacteria</taxon>
        <taxon>Bacillati</taxon>
        <taxon>Bacillota</taxon>
        <taxon>Bacilli</taxon>
        <taxon>Bacillales</taxon>
        <taxon>Bacillaceae</taxon>
        <taxon>Bacillus</taxon>
        <taxon>Bacillus cereus group</taxon>
    </lineage>
</organism>
<dbReference type="AlphaFoldDB" id="A0A9X6ZC85"/>
<proteinExistence type="predicted"/>
<comment type="caution">
    <text evidence="3">The sequence shown here is derived from an EMBL/GenBank/DDBJ whole genome shotgun (WGS) entry which is preliminary data.</text>
</comment>
<dbReference type="Pfam" id="PF03235">
    <property type="entry name" value="GmrSD_N"/>
    <property type="match status" value="1"/>
</dbReference>
<dbReference type="InterPro" id="IPR011089">
    <property type="entry name" value="GmrSD_C"/>
</dbReference>
<evidence type="ECO:0000259" key="2">
    <source>
        <dbReference type="Pfam" id="PF07510"/>
    </source>
</evidence>
<accession>A0A9X6ZC85</accession>
<dbReference type="PANTHER" id="PTHR35149">
    <property type="entry name" value="SLL5132 PROTEIN"/>
    <property type="match status" value="1"/>
</dbReference>
<dbReference type="Pfam" id="PF07510">
    <property type="entry name" value="GmrSD_C"/>
    <property type="match status" value="1"/>
</dbReference>
<name>A0A9X6ZC85_BACCE</name>
<dbReference type="InterPro" id="IPR004919">
    <property type="entry name" value="GmrSD_N"/>
</dbReference>
<gene>
    <name evidence="3" type="ORF">CN357_31870</name>
</gene>
<feature type="domain" description="GmrSD restriction endonucleases C-terminal" evidence="2">
    <location>
        <begin position="422"/>
        <end position="552"/>
    </location>
</feature>
<sequence>MEVIVMKLLEAKSITLKHYLSLSNGTLCIPYSQRPYEWGKDQAVRLFNDLYSVHTNPNEKHVLNFITVYEEDNNKYIYDGQQRSVSVILIICTLIKKLREIGSDSIANSITSDFVYTEDWSNDSVNYKIVFEKESANNIFRNYISKGLKIPDDISLSDYERSMKNNYELFELLLNDKLGTTPTFEKIRTVVKNMVDNVMLILLETSSEDIAIKMFDTLNSTGLQLADFYVLKNSLVRVLGEEHVKSTWETIESNTDGLNKNKFLSTYVNSFNGKTQEKNLFTKISTKRHIEDPLNAQTLLSELETSSKSFLTIDSPRQRTDGSETEQIEFTKHINSLKITKAIQYKPVIIAMDIRGYSLKDINQVLNSITRLQYRNIFIGQEPGNTLEKFYPDLAKSIYDKTITTLDDILEKIHAMMLNDLILLERFNSKLINTRNDEVIFRHILREIYNSKNAELKINSDTMQITLEHILPKNPKLNSKWVEDFDDEIREKYTYSIGNITVLFGSLNSAAKNKDFIDKVKEYEKSEIPQNKIIAQNSKWTSTEIDKRTLELYNSFITIWNKI</sequence>